<dbReference type="Pfam" id="PF12900">
    <property type="entry name" value="Pyridox_ox_2"/>
    <property type="match status" value="1"/>
</dbReference>
<dbReference type="PANTHER" id="PTHR34071">
    <property type="entry name" value="5-NITROIMIDAZOLE ANTIBIOTICS RESISTANCE PROTEIN, NIMA-FAMILY-RELATED PROTEIN-RELATED"/>
    <property type="match status" value="1"/>
</dbReference>
<dbReference type="Gene3D" id="2.30.110.10">
    <property type="entry name" value="Electron Transport, Fmn-binding Protein, Chain A"/>
    <property type="match status" value="1"/>
</dbReference>
<name>A0A0H5SH38_HERHM</name>
<evidence type="ECO:0000313" key="2">
    <source>
        <dbReference type="Proteomes" id="UP000236497"/>
    </source>
</evidence>
<dbReference type="AlphaFoldDB" id="A0A0H5SH38"/>
<dbReference type="EMBL" id="CVTD020000016">
    <property type="protein sequence ID" value="CRZ34789.1"/>
    <property type="molecule type" value="Genomic_DNA"/>
</dbReference>
<dbReference type="RefSeq" id="WP_330403388.1">
    <property type="nucleotide sequence ID" value="NZ_CVTD020000016.1"/>
</dbReference>
<proteinExistence type="predicted"/>
<protein>
    <recommendedName>
        <fullName evidence="3">Nitroimidazol reductase NimA-like FMN-containing flavoprotein (Pyridoxamine 5'-phosphate oxidase superfamily)</fullName>
    </recommendedName>
</protein>
<organism evidence="1 2">
    <name type="scientific">Herbinix hemicellulosilytica</name>
    <dbReference type="NCBI Taxonomy" id="1564487"/>
    <lineage>
        <taxon>Bacteria</taxon>
        <taxon>Bacillati</taxon>
        <taxon>Bacillota</taxon>
        <taxon>Clostridia</taxon>
        <taxon>Lachnospirales</taxon>
        <taxon>Lachnospiraceae</taxon>
        <taxon>Herbinix</taxon>
    </lineage>
</organism>
<keyword evidence="2" id="KW-1185">Reference proteome</keyword>
<dbReference type="Proteomes" id="UP000236497">
    <property type="component" value="Unassembled WGS sequence"/>
</dbReference>
<gene>
    <name evidence="1" type="ORF">HHT355_1588</name>
</gene>
<evidence type="ECO:0008006" key="3">
    <source>
        <dbReference type="Google" id="ProtNLM"/>
    </source>
</evidence>
<reference evidence="1 2" key="1">
    <citation type="submission" date="2015-06" db="EMBL/GenBank/DDBJ databases">
        <authorList>
            <person name="Wibberg Daniel"/>
        </authorList>
    </citation>
    <scope>NUCLEOTIDE SEQUENCE [LARGE SCALE GENOMIC DNA]</scope>
    <source>
        <strain evidence="1 2">T3/55T</strain>
    </source>
</reference>
<dbReference type="SUPFAM" id="SSF50475">
    <property type="entry name" value="FMN-binding split barrel"/>
    <property type="match status" value="1"/>
</dbReference>
<sequence length="163" mass="19183">MRRKDREVKDINELLQIIDKCKVCRIGMQDKNGLYIVPMNFGYKYEHNQLVLYFHSAKEGRKIDALKENSNVCFEMDCDHRLITGDEACQYTYSYKSIIGSGKVVFIDDYDEKKLALSVLMRHQTGHEFEFDNKMADRVCVFKIVAQEFTGKHRPYMAQYKIS</sequence>
<evidence type="ECO:0000313" key="1">
    <source>
        <dbReference type="EMBL" id="CRZ34789.1"/>
    </source>
</evidence>
<dbReference type="PANTHER" id="PTHR34071:SF2">
    <property type="entry name" value="FLAVIN-NUCLEOTIDE-BINDING PROTEIN"/>
    <property type="match status" value="1"/>
</dbReference>
<dbReference type="InterPro" id="IPR024747">
    <property type="entry name" value="Pyridox_Oxase-rel"/>
</dbReference>
<accession>A0A0H5SH38</accession>
<dbReference type="InterPro" id="IPR012349">
    <property type="entry name" value="Split_barrel_FMN-bd"/>
</dbReference>